<comment type="caution">
    <text evidence="12">The sequence shown here is derived from an EMBL/GenBank/DDBJ whole genome shotgun (WGS) entry which is preliminary data.</text>
</comment>
<proteinExistence type="inferred from homology"/>
<dbReference type="GO" id="GO:0008360">
    <property type="term" value="P:regulation of cell shape"/>
    <property type="evidence" value="ECO:0007669"/>
    <property type="project" value="UniProtKB-KW"/>
</dbReference>
<dbReference type="InterPro" id="IPR022956">
    <property type="entry name" value="Beta_hexosaminidase_bac"/>
</dbReference>
<evidence type="ECO:0000256" key="10">
    <source>
        <dbReference type="HAMAP-Rule" id="MF_00364"/>
    </source>
</evidence>
<feature type="binding site" evidence="10">
    <location>
        <begin position="163"/>
        <end position="164"/>
    </location>
    <ligand>
        <name>substrate</name>
    </ligand>
</feature>
<evidence type="ECO:0000256" key="1">
    <source>
        <dbReference type="ARBA" id="ARBA00001231"/>
    </source>
</evidence>
<dbReference type="SUPFAM" id="SSF51445">
    <property type="entry name" value="(Trans)glycosidases"/>
    <property type="match status" value="1"/>
</dbReference>
<keyword evidence="9 10" id="KW-0961">Cell wall biogenesis/degradation</keyword>
<name>A0A4R0YU84_9GAMM</name>
<dbReference type="GO" id="GO:0071555">
    <property type="term" value="P:cell wall organization"/>
    <property type="evidence" value="ECO:0007669"/>
    <property type="project" value="UniProtKB-KW"/>
</dbReference>
<feature type="site" description="Important for catalytic activity" evidence="10">
    <location>
        <position position="174"/>
    </location>
</feature>
<evidence type="ECO:0000256" key="3">
    <source>
        <dbReference type="ARBA" id="ARBA00022618"/>
    </source>
</evidence>
<dbReference type="PANTHER" id="PTHR30480:SF13">
    <property type="entry name" value="BETA-HEXOSAMINIDASE"/>
    <property type="match status" value="1"/>
</dbReference>
<dbReference type="Gene3D" id="3.20.20.300">
    <property type="entry name" value="Glycoside hydrolase, family 3, N-terminal domain"/>
    <property type="match status" value="1"/>
</dbReference>
<sequence length="340" mass="35853">MLMIGLAGTTLATSEHAWLKAHGVSGVVLFSRNYSSRDQLMALVDAIREVGGEDMLIAVDQEGGPVQRFRDGFTRLPPLSAIGAAYARDPQDAVRLAEEHAWVMSSELRASGVDFSFAPVVDLARGNAAIGPRAFHADPAIAAELAQAYVRGMHLGGMAAVLKHFPGHGSVAVDTHEAAAVDNRPLEDIRRDDIHPFVEAIAAHAEAVMMAHVIYPAVDALPAGFSRRWIGEILRGELGFHGAVISDDISMAAAGAAGGVAERVRAHLDAGCDLVLACFPEVVEPAIAAVQGRAAPAPERLAALRGALASTWEGLTDNPQRDRFIARITALHAVEGQTPA</sequence>
<dbReference type="GO" id="GO:0051301">
    <property type="term" value="P:cell division"/>
    <property type="evidence" value="ECO:0007669"/>
    <property type="project" value="UniProtKB-KW"/>
</dbReference>
<evidence type="ECO:0000256" key="5">
    <source>
        <dbReference type="ARBA" id="ARBA00022960"/>
    </source>
</evidence>
<dbReference type="Proteomes" id="UP000291822">
    <property type="component" value="Unassembled WGS sequence"/>
</dbReference>
<feature type="domain" description="Glycoside hydrolase family 3 N-terminal" evidence="11">
    <location>
        <begin position="11"/>
        <end position="289"/>
    </location>
</feature>
<dbReference type="HAMAP" id="MF_00364">
    <property type="entry name" value="NagZ"/>
    <property type="match status" value="1"/>
</dbReference>
<dbReference type="UniPathway" id="UPA00544"/>
<feature type="active site" description="Proton donor/acceptor" evidence="10">
    <location>
        <position position="176"/>
    </location>
</feature>
<comment type="similarity">
    <text evidence="10">Belongs to the glycosyl hydrolase 3 family. NagZ subfamily.</text>
</comment>
<dbReference type="InterPro" id="IPR017853">
    <property type="entry name" value="GH"/>
</dbReference>
<evidence type="ECO:0000256" key="6">
    <source>
        <dbReference type="ARBA" id="ARBA00022984"/>
    </source>
</evidence>
<dbReference type="EC" id="3.2.1.52" evidence="10"/>
<dbReference type="PANTHER" id="PTHR30480">
    <property type="entry name" value="BETA-HEXOSAMINIDASE-RELATED"/>
    <property type="match status" value="1"/>
</dbReference>
<dbReference type="Pfam" id="PF00933">
    <property type="entry name" value="Glyco_hydro_3"/>
    <property type="match status" value="1"/>
</dbReference>
<dbReference type="InterPro" id="IPR001764">
    <property type="entry name" value="Glyco_hydro_3_N"/>
</dbReference>
<dbReference type="NCBIfam" id="NF003740">
    <property type="entry name" value="PRK05337.1"/>
    <property type="match status" value="1"/>
</dbReference>
<evidence type="ECO:0000313" key="13">
    <source>
        <dbReference type="Proteomes" id="UP000291822"/>
    </source>
</evidence>
<dbReference type="EMBL" id="SJTG01000002">
    <property type="protein sequence ID" value="TCI10398.1"/>
    <property type="molecule type" value="Genomic_DNA"/>
</dbReference>
<comment type="catalytic activity">
    <reaction evidence="1 10">
        <text>Hydrolysis of terminal non-reducing N-acetyl-D-hexosamine residues in N-acetyl-beta-D-hexosaminides.</text>
        <dbReference type="EC" id="3.2.1.52"/>
    </reaction>
</comment>
<feature type="binding site" evidence="10">
    <location>
        <position position="133"/>
    </location>
    <ligand>
        <name>substrate</name>
    </ligand>
</feature>
<keyword evidence="7 10" id="KW-0326">Glycosidase</keyword>
<evidence type="ECO:0000313" key="12">
    <source>
        <dbReference type="EMBL" id="TCI10398.1"/>
    </source>
</evidence>
<evidence type="ECO:0000259" key="11">
    <source>
        <dbReference type="Pfam" id="PF00933"/>
    </source>
</evidence>
<comment type="subcellular location">
    <subcellularLocation>
        <location evidence="10">Cytoplasm</location>
    </subcellularLocation>
</comment>
<reference evidence="12 13" key="1">
    <citation type="submission" date="2019-02" db="EMBL/GenBank/DDBJ databases">
        <title>Dyella amyloliquefaciens sp. nov., isolated from forest soil.</title>
        <authorList>
            <person name="Gao Z.-H."/>
            <person name="Qiu L.-H."/>
        </authorList>
    </citation>
    <scope>NUCLEOTIDE SEQUENCE [LARGE SCALE GENOMIC DNA]</scope>
    <source>
        <strain evidence="12 13">KACC 12747</strain>
    </source>
</reference>
<evidence type="ECO:0000256" key="8">
    <source>
        <dbReference type="ARBA" id="ARBA00023306"/>
    </source>
</evidence>
<keyword evidence="4 10" id="KW-0378">Hydrolase</keyword>
<dbReference type="RefSeq" id="WP_131408378.1">
    <property type="nucleotide sequence ID" value="NZ_SJTG01000002.1"/>
</dbReference>
<dbReference type="InterPro" id="IPR036962">
    <property type="entry name" value="Glyco_hydro_3_N_sf"/>
</dbReference>
<evidence type="ECO:0000256" key="9">
    <source>
        <dbReference type="ARBA" id="ARBA00023316"/>
    </source>
</evidence>
<comment type="function">
    <text evidence="10">Plays a role in peptidoglycan recycling by cleaving the terminal beta-1,4-linked N-acetylglucosamine (GlcNAc) from peptide-linked peptidoglycan fragments, giving rise to free GlcNAc, anhydro-N-acetylmuramic acid and anhydro-N-acetylmuramic acid-linked peptides.</text>
</comment>
<evidence type="ECO:0000256" key="2">
    <source>
        <dbReference type="ARBA" id="ARBA00022490"/>
    </source>
</evidence>
<organism evidence="12 13">
    <name type="scientific">Dyella soli</name>
    <dbReference type="NCBI Taxonomy" id="522319"/>
    <lineage>
        <taxon>Bacteria</taxon>
        <taxon>Pseudomonadati</taxon>
        <taxon>Pseudomonadota</taxon>
        <taxon>Gammaproteobacteria</taxon>
        <taxon>Lysobacterales</taxon>
        <taxon>Rhodanobacteraceae</taxon>
        <taxon>Dyella</taxon>
    </lineage>
</organism>
<accession>A0A4R0YU84</accession>
<keyword evidence="6 10" id="KW-0573">Peptidoglycan synthesis</keyword>
<keyword evidence="8 10" id="KW-0131">Cell cycle</keyword>
<dbReference type="GO" id="GO:0005975">
    <property type="term" value="P:carbohydrate metabolic process"/>
    <property type="evidence" value="ECO:0007669"/>
    <property type="project" value="InterPro"/>
</dbReference>
<dbReference type="AlphaFoldDB" id="A0A4R0YU84"/>
<keyword evidence="3 10" id="KW-0132">Cell division</keyword>
<gene>
    <name evidence="10 12" type="primary">nagZ</name>
    <name evidence="12" type="ORF">EZM97_16035</name>
</gene>
<dbReference type="GO" id="GO:0009254">
    <property type="term" value="P:peptidoglycan turnover"/>
    <property type="evidence" value="ECO:0007669"/>
    <property type="project" value="UniProtKB-UniRule"/>
</dbReference>
<dbReference type="GO" id="GO:0009252">
    <property type="term" value="P:peptidoglycan biosynthetic process"/>
    <property type="evidence" value="ECO:0007669"/>
    <property type="project" value="UniProtKB-KW"/>
</dbReference>
<keyword evidence="5 10" id="KW-0133">Cell shape</keyword>
<dbReference type="GO" id="GO:0004563">
    <property type="term" value="F:beta-N-acetylhexosaminidase activity"/>
    <property type="evidence" value="ECO:0007669"/>
    <property type="project" value="UniProtKB-UniRule"/>
</dbReference>
<feature type="binding site" evidence="10">
    <location>
        <position position="60"/>
    </location>
    <ligand>
        <name>substrate</name>
    </ligand>
</feature>
<dbReference type="InterPro" id="IPR050226">
    <property type="entry name" value="NagZ_Beta-hexosaminidase"/>
</dbReference>
<keyword evidence="13" id="KW-1185">Reference proteome</keyword>
<protein>
    <recommendedName>
        <fullName evidence="10">Beta-hexosaminidase</fullName>
        <ecNumber evidence="10">3.2.1.52</ecNumber>
    </recommendedName>
    <alternativeName>
        <fullName evidence="10">Beta-N-acetylhexosaminidase</fullName>
    </alternativeName>
    <alternativeName>
        <fullName evidence="10">N-acetyl-beta-glucosaminidase</fullName>
    </alternativeName>
</protein>
<feature type="binding site" evidence="10">
    <location>
        <position position="68"/>
    </location>
    <ligand>
        <name>substrate</name>
    </ligand>
</feature>
<dbReference type="GO" id="GO:0005737">
    <property type="term" value="C:cytoplasm"/>
    <property type="evidence" value="ECO:0007669"/>
    <property type="project" value="UniProtKB-SubCell"/>
</dbReference>
<evidence type="ECO:0000256" key="4">
    <source>
        <dbReference type="ARBA" id="ARBA00022801"/>
    </source>
</evidence>
<evidence type="ECO:0000256" key="7">
    <source>
        <dbReference type="ARBA" id="ARBA00023295"/>
    </source>
</evidence>
<feature type="active site" description="Nucleophile" evidence="10">
    <location>
        <position position="247"/>
    </location>
</feature>
<comment type="pathway">
    <text evidence="10">Cell wall biogenesis; peptidoglycan recycling.</text>
</comment>
<keyword evidence="2 10" id="KW-0963">Cytoplasm</keyword>